<evidence type="ECO:0000256" key="1">
    <source>
        <dbReference type="SAM" id="Phobius"/>
    </source>
</evidence>
<proteinExistence type="predicted"/>
<reference evidence="2" key="1">
    <citation type="submission" date="2011-01" db="EMBL/GenBank/DDBJ databases">
        <title>Evolutionary Significance of Chromosomal Super-Integrons in Vibrio vulnificus Strains.</title>
        <authorList>
            <person name="Shu H.Y."/>
            <person name="Wu K.M."/>
            <person name="Liu T.T."/>
            <person name="Liu Y.M."/>
            <person name="Liao T.L."/>
            <person name="Hor L.I."/>
            <person name="Tsai S.F."/>
            <person name="Chen C.Y."/>
        </authorList>
    </citation>
    <scope>NUCLEOTIDE SEQUENCE</scope>
    <source>
        <strain evidence="2">CECT4999</strain>
    </source>
</reference>
<organism evidence="2">
    <name type="scientific">Vibrio vulnificus</name>
    <dbReference type="NCBI Taxonomy" id="672"/>
    <lineage>
        <taxon>Bacteria</taxon>
        <taxon>Pseudomonadati</taxon>
        <taxon>Pseudomonadota</taxon>
        <taxon>Gammaproteobacteria</taxon>
        <taxon>Vibrionales</taxon>
        <taxon>Vibrionaceae</taxon>
        <taxon>Vibrio</taxon>
    </lineage>
</organism>
<evidence type="ECO:0000313" key="2">
    <source>
        <dbReference type="EMBL" id="BBE38678.1"/>
    </source>
</evidence>
<dbReference type="AlphaFoldDB" id="A0A6S4Q1P8"/>
<keyword evidence="1" id="KW-0472">Membrane</keyword>
<keyword evidence="1" id="KW-0812">Transmembrane</keyword>
<feature type="transmembrane region" description="Helical" evidence="1">
    <location>
        <begin position="56"/>
        <end position="76"/>
    </location>
</feature>
<dbReference type="EMBL" id="AB609751">
    <property type="protein sequence ID" value="BBE38678.1"/>
    <property type="molecule type" value="Genomic_DNA"/>
</dbReference>
<sequence>MNRHNIIGSLSSVLSLSTLVFVIMDGSHFPLLVWPYEAFQGLVFSFVWGFGVSATVGYLFSIIVTVTVAVVSFALGHKLSRFVVKKGNL</sequence>
<dbReference type="EMBL" id="AB609751">
    <property type="protein sequence ID" value="BBE38828.1"/>
    <property type="molecule type" value="Genomic_DNA"/>
</dbReference>
<keyword evidence="1" id="KW-1133">Transmembrane helix</keyword>
<accession>A0A6S4Q1P8</accession>
<feature type="transmembrane region" description="Helical" evidence="1">
    <location>
        <begin position="6"/>
        <end position="24"/>
    </location>
</feature>
<name>A0A6S4Q1P8_VIBVL</name>
<protein>
    <submittedName>
        <fullName evidence="2">Uncharacterized protein</fullName>
    </submittedName>
</protein>